<dbReference type="EMBL" id="AMYG01000057">
    <property type="protein sequence ID" value="EMT38123.1"/>
    <property type="molecule type" value="Genomic_DNA"/>
</dbReference>
<comment type="caution">
    <text evidence="1">The sequence shown here is derived from an EMBL/GenBank/DDBJ whole genome shotgun (WGS) entry which is preliminary data.</text>
</comment>
<gene>
    <name evidence="1" type="ORF">TthWC1_2353</name>
</gene>
<dbReference type="Proteomes" id="UP000013242">
    <property type="component" value="Unassembled WGS sequence"/>
</dbReference>
<proteinExistence type="predicted"/>
<evidence type="ECO:0000313" key="2">
    <source>
        <dbReference type="Proteomes" id="UP000013242"/>
    </source>
</evidence>
<protein>
    <submittedName>
        <fullName evidence="1">Uncharacterized protein</fullName>
    </submittedName>
</protein>
<feature type="non-terminal residue" evidence="1">
    <location>
        <position position="48"/>
    </location>
</feature>
<reference evidence="1 2" key="1">
    <citation type="journal article" date="2013" name="PLoS ONE">
        <title>Genomic Evaluation of Thermoanaerobacter spp. for the Construction of Designer Co-Cultures to Improve Lignocellulosic Biofuel Production.</title>
        <authorList>
            <person name="Verbeke T.J."/>
            <person name="Zhang X."/>
            <person name="Henrissat B."/>
            <person name="Spicer V."/>
            <person name="Rydzak T."/>
            <person name="Krokhin O.V."/>
            <person name="Fristensky B."/>
            <person name="Levin D.B."/>
            <person name="Sparling R."/>
        </authorList>
    </citation>
    <scope>NUCLEOTIDE SEQUENCE [LARGE SCALE GENOMIC DNA]</scope>
    <source>
        <strain evidence="1 2">WC1</strain>
    </source>
</reference>
<name>M8CUT5_THETY</name>
<dbReference type="AlphaFoldDB" id="M8CUT5"/>
<accession>M8CUT5</accession>
<keyword evidence="2" id="KW-1185">Reference proteome</keyword>
<dbReference type="HOGENOM" id="CLU_213612_0_0_9"/>
<sequence>MNIIIKSVEQKARENRILRDFGYNPKTANKETREYAEATARITTEFMK</sequence>
<organism evidence="1 2">
    <name type="scientific">Thermoanaerobacter thermohydrosulfuricus WC1</name>
    <dbReference type="NCBI Taxonomy" id="1198630"/>
    <lineage>
        <taxon>Bacteria</taxon>
        <taxon>Bacillati</taxon>
        <taxon>Bacillota</taxon>
        <taxon>Clostridia</taxon>
        <taxon>Thermoanaerobacterales</taxon>
        <taxon>Thermoanaerobacteraceae</taxon>
        <taxon>Thermoanaerobacter</taxon>
    </lineage>
</organism>
<evidence type="ECO:0000313" key="1">
    <source>
        <dbReference type="EMBL" id="EMT38123.1"/>
    </source>
</evidence>